<evidence type="ECO:0000313" key="2">
    <source>
        <dbReference type="Proteomes" id="UP000317716"/>
    </source>
</evidence>
<evidence type="ECO:0008006" key="3">
    <source>
        <dbReference type="Google" id="ProtNLM"/>
    </source>
</evidence>
<comment type="caution">
    <text evidence="1">The sequence shown here is derived from an EMBL/GenBank/DDBJ whole genome shotgun (WGS) entry which is preliminary data.</text>
</comment>
<dbReference type="Proteomes" id="UP000317716">
    <property type="component" value="Unassembled WGS sequence"/>
</dbReference>
<organism evidence="1 2">
    <name type="scientific">Eiseniibacteriota bacterium</name>
    <dbReference type="NCBI Taxonomy" id="2212470"/>
    <lineage>
        <taxon>Bacteria</taxon>
        <taxon>Candidatus Eiseniibacteriota</taxon>
    </lineage>
</organism>
<accession>A0A538S6V6</accession>
<dbReference type="SUPFAM" id="SSF81301">
    <property type="entry name" value="Nucleotidyltransferase"/>
    <property type="match status" value="1"/>
</dbReference>
<evidence type="ECO:0000313" key="1">
    <source>
        <dbReference type="EMBL" id="TMQ47056.1"/>
    </source>
</evidence>
<dbReference type="AlphaFoldDB" id="A0A538S6V6"/>
<protein>
    <recommendedName>
        <fullName evidence="3">Nucleotidyl transferase AbiEii/AbiGii toxin family protein</fullName>
    </recommendedName>
</protein>
<dbReference type="Gene3D" id="3.30.460.40">
    <property type="match status" value="1"/>
</dbReference>
<proteinExistence type="predicted"/>
<name>A0A538S6V6_UNCEI</name>
<dbReference type="EMBL" id="VBOS01000552">
    <property type="protein sequence ID" value="TMQ47056.1"/>
    <property type="molecule type" value="Genomic_DNA"/>
</dbReference>
<dbReference type="InterPro" id="IPR043519">
    <property type="entry name" value="NT_sf"/>
</dbReference>
<reference evidence="1 2" key="1">
    <citation type="journal article" date="2019" name="Nat. Microbiol.">
        <title>Mediterranean grassland soil C-N compound turnover is dependent on rainfall and depth, and is mediated by genomically divergent microorganisms.</title>
        <authorList>
            <person name="Diamond S."/>
            <person name="Andeer P.F."/>
            <person name="Li Z."/>
            <person name="Crits-Christoph A."/>
            <person name="Burstein D."/>
            <person name="Anantharaman K."/>
            <person name="Lane K.R."/>
            <person name="Thomas B.C."/>
            <person name="Pan C."/>
            <person name="Northen T.R."/>
            <person name="Banfield J.F."/>
        </authorList>
    </citation>
    <scope>NUCLEOTIDE SEQUENCE [LARGE SCALE GENOMIC DNA]</scope>
    <source>
        <strain evidence="1">WS_2</strain>
    </source>
</reference>
<sequence length="184" mass="19031">MFHLKSAPPLGPLLEAVNRLESAGLVVALGGSGLLGALGLAEEAHDWDLTADAAPGDVAAQLAGVEIERIGSSGIHADHKVRLAGGAVEIICGFAIRSGESVVRIPTIVTARRDGIPLGSPEAWAVAYALLGRDGKLERLMRWLAARGADPGVIARLRVEPLPPALAARLESLPRASERGARPG</sequence>
<gene>
    <name evidence="1" type="ORF">E6K72_14360</name>
</gene>